<dbReference type="InterPro" id="IPR006680">
    <property type="entry name" value="Amidohydro-rel"/>
</dbReference>
<dbReference type="Proteomes" id="UP000306236">
    <property type="component" value="Unassembled WGS sequence"/>
</dbReference>
<dbReference type="Gene3D" id="2.30.40.10">
    <property type="entry name" value="Urease, subunit C, domain 1"/>
    <property type="match status" value="1"/>
</dbReference>
<keyword evidence="3" id="KW-0378">Hydrolase</keyword>
<dbReference type="EMBL" id="SSWX01000015">
    <property type="protein sequence ID" value="THJ32450.1"/>
    <property type="molecule type" value="Genomic_DNA"/>
</dbReference>
<dbReference type="InterPro" id="IPR051781">
    <property type="entry name" value="Metallo-dep_Hydrolase"/>
</dbReference>
<comment type="caution">
    <text evidence="3">The sequence shown here is derived from an EMBL/GenBank/DDBJ whole genome shotgun (WGS) entry which is preliminary data.</text>
</comment>
<accession>A0A4S5BJE1</accession>
<dbReference type="InterPro" id="IPR032466">
    <property type="entry name" value="Metal_Hydrolase"/>
</dbReference>
<dbReference type="GO" id="GO:0016810">
    <property type="term" value="F:hydrolase activity, acting on carbon-nitrogen (but not peptide) bonds"/>
    <property type="evidence" value="ECO:0007669"/>
    <property type="project" value="InterPro"/>
</dbReference>
<evidence type="ECO:0000256" key="1">
    <source>
        <dbReference type="SAM" id="SignalP"/>
    </source>
</evidence>
<dbReference type="PANTHER" id="PTHR43135">
    <property type="entry name" value="ALPHA-D-RIBOSE 1-METHYLPHOSPHONATE 5-TRIPHOSPHATE DIPHOSPHATASE"/>
    <property type="match status" value="1"/>
</dbReference>
<feature type="domain" description="Amidohydrolase-related" evidence="2">
    <location>
        <begin position="86"/>
        <end position="447"/>
    </location>
</feature>
<dbReference type="SUPFAM" id="SSF51556">
    <property type="entry name" value="Metallo-dependent hydrolases"/>
    <property type="match status" value="1"/>
</dbReference>
<dbReference type="SUPFAM" id="SSF51338">
    <property type="entry name" value="Composite domain of metallo-dependent hydrolases"/>
    <property type="match status" value="1"/>
</dbReference>
<evidence type="ECO:0000313" key="3">
    <source>
        <dbReference type="EMBL" id="THJ32450.1"/>
    </source>
</evidence>
<dbReference type="RefSeq" id="WP_136406947.1">
    <property type="nucleotide sequence ID" value="NZ_SSWX01000015.1"/>
</dbReference>
<gene>
    <name evidence="3" type="ORF">E8K88_12190</name>
</gene>
<proteinExistence type="predicted"/>
<dbReference type="Pfam" id="PF01979">
    <property type="entry name" value="Amidohydro_1"/>
    <property type="match status" value="1"/>
</dbReference>
<protein>
    <submittedName>
        <fullName evidence="3">Amidohydrolase family protein</fullName>
    </submittedName>
</protein>
<evidence type="ECO:0000313" key="4">
    <source>
        <dbReference type="Proteomes" id="UP000306236"/>
    </source>
</evidence>
<dbReference type="PANTHER" id="PTHR43135:SF3">
    <property type="entry name" value="ALPHA-D-RIBOSE 1-METHYLPHOSPHONATE 5-TRIPHOSPHATE DIPHOSPHATASE"/>
    <property type="match status" value="1"/>
</dbReference>
<dbReference type="Gene3D" id="3.20.20.140">
    <property type="entry name" value="Metal-dependent hydrolases"/>
    <property type="match status" value="1"/>
</dbReference>
<feature type="signal peptide" evidence="1">
    <location>
        <begin position="1"/>
        <end position="24"/>
    </location>
</feature>
<keyword evidence="4" id="KW-1185">Reference proteome</keyword>
<organism evidence="3 4">
    <name type="scientific">Lampropedia aestuarii</name>
    <dbReference type="NCBI Taxonomy" id="2562762"/>
    <lineage>
        <taxon>Bacteria</taxon>
        <taxon>Pseudomonadati</taxon>
        <taxon>Pseudomonadota</taxon>
        <taxon>Betaproteobacteria</taxon>
        <taxon>Burkholderiales</taxon>
        <taxon>Comamonadaceae</taxon>
        <taxon>Lampropedia</taxon>
    </lineage>
</organism>
<feature type="chain" id="PRO_5020217816" evidence="1">
    <location>
        <begin position="25"/>
        <end position="451"/>
    </location>
</feature>
<sequence length="451" mass="48846">MTLQRRQILTASMLAWATPWSAFAASATSRQDELVFDGVRLIDGSGGAPQNDMRVLVANGRIAAIGSMQNVGIPHGAQRIAVPQATLLPGLISNHVHLGLYDGLVSGAAAHTPVNILGQLRLYQRYGVTTVAAMGVNTPQVYPMQALVQSGAVTGADFVVAEGGIGTPDGAPPIDMDPSPVVRPINAQQARQAVQDATSRGANYIKLWFDDFQGQQLTKMDPEVYRAAIDETHRQGKRAFVHIYYLEDAKQLLRAGADVLVHGVRDQPIDGEFVTLMKRNNAWYVPALTVEEAFFLFAEQPELLEQPFLRNALHADLRQQFATPQWQQAQLANPALQEWKSRLTQSQRNAKSAVEQGVNVSFGTDSGAMPLRVPGFAEHRELELLVQAGLTPLQALHTATARAAQALELADRGTIAQGQRADLLLVSGNPATNILDTRNIVGVWQAGSRVV</sequence>
<dbReference type="AlphaFoldDB" id="A0A4S5BJE1"/>
<dbReference type="InterPro" id="IPR011059">
    <property type="entry name" value="Metal-dep_hydrolase_composite"/>
</dbReference>
<reference evidence="3 4" key="1">
    <citation type="submission" date="2019-04" db="EMBL/GenBank/DDBJ databases">
        <title>Lampropedia sp YIM MLB12 draf genome.</title>
        <authorList>
            <person name="Wang Y.-X."/>
        </authorList>
    </citation>
    <scope>NUCLEOTIDE SEQUENCE [LARGE SCALE GENOMIC DNA]</scope>
    <source>
        <strain evidence="3 4">YIM MLB12</strain>
    </source>
</reference>
<dbReference type="OrthoDB" id="9782972at2"/>
<keyword evidence="1" id="KW-0732">Signal</keyword>
<name>A0A4S5BJE1_9BURK</name>
<evidence type="ECO:0000259" key="2">
    <source>
        <dbReference type="Pfam" id="PF01979"/>
    </source>
</evidence>